<dbReference type="AlphaFoldDB" id="A0A927CKW6"/>
<dbReference type="Proteomes" id="UP000632125">
    <property type="component" value="Unassembled WGS sequence"/>
</dbReference>
<dbReference type="InterPro" id="IPR052164">
    <property type="entry name" value="Anthracycline_SecMetBiosynth"/>
</dbReference>
<evidence type="ECO:0000313" key="3">
    <source>
        <dbReference type="Proteomes" id="UP000632125"/>
    </source>
</evidence>
<evidence type="ECO:0000259" key="1">
    <source>
        <dbReference type="PROSITE" id="PS51819"/>
    </source>
</evidence>
<dbReference type="Pfam" id="PF00903">
    <property type="entry name" value="Glyoxalase"/>
    <property type="match status" value="2"/>
</dbReference>
<comment type="caution">
    <text evidence="2">The sequence shown here is derived from an EMBL/GenBank/DDBJ whole genome shotgun (WGS) entry which is preliminary data.</text>
</comment>
<dbReference type="InterPro" id="IPR029068">
    <property type="entry name" value="Glyas_Bleomycin-R_OHBP_Dase"/>
</dbReference>
<proteinExistence type="predicted"/>
<evidence type="ECO:0000313" key="2">
    <source>
        <dbReference type="EMBL" id="MBD2869424.1"/>
    </source>
</evidence>
<gene>
    <name evidence="2" type="ORF">IDH41_12615</name>
</gene>
<dbReference type="RefSeq" id="WP_190861478.1">
    <property type="nucleotide sequence ID" value="NZ_JACXIY010000014.1"/>
</dbReference>
<dbReference type="EMBL" id="JACXIY010000014">
    <property type="protein sequence ID" value="MBD2869424.1"/>
    <property type="molecule type" value="Genomic_DNA"/>
</dbReference>
<feature type="domain" description="VOC" evidence="1">
    <location>
        <begin position="11"/>
        <end position="125"/>
    </location>
</feature>
<dbReference type="SUPFAM" id="SSF54593">
    <property type="entry name" value="Glyoxalase/Bleomycin resistance protein/Dihydroxybiphenyl dioxygenase"/>
    <property type="match status" value="2"/>
</dbReference>
<dbReference type="PROSITE" id="PS51819">
    <property type="entry name" value="VOC"/>
    <property type="match status" value="2"/>
</dbReference>
<dbReference type="InterPro" id="IPR004360">
    <property type="entry name" value="Glyas_Fos-R_dOase_dom"/>
</dbReference>
<keyword evidence="3" id="KW-1185">Reference proteome</keyword>
<protein>
    <submittedName>
        <fullName evidence="2">VOC family protein</fullName>
    </submittedName>
</protein>
<dbReference type="Gene3D" id="3.10.180.10">
    <property type="entry name" value="2,3-Dihydroxybiphenyl 1,2-Dioxygenase, domain 1"/>
    <property type="match status" value="2"/>
</dbReference>
<accession>A0A927CKW6</accession>
<dbReference type="InterPro" id="IPR037523">
    <property type="entry name" value="VOC_core"/>
</dbReference>
<organism evidence="2 3">
    <name type="scientific">Paenibacillus arenilitoris</name>
    <dbReference type="NCBI Taxonomy" id="2772299"/>
    <lineage>
        <taxon>Bacteria</taxon>
        <taxon>Bacillati</taxon>
        <taxon>Bacillota</taxon>
        <taxon>Bacilli</taxon>
        <taxon>Bacillales</taxon>
        <taxon>Paenibacillaceae</taxon>
        <taxon>Paenibacillus</taxon>
    </lineage>
</organism>
<dbReference type="PANTHER" id="PTHR33993">
    <property type="entry name" value="GLYOXALASE-RELATED"/>
    <property type="match status" value="1"/>
</dbReference>
<feature type="domain" description="VOC" evidence="1">
    <location>
        <begin position="145"/>
        <end position="257"/>
    </location>
</feature>
<dbReference type="CDD" id="cd06587">
    <property type="entry name" value="VOC"/>
    <property type="match status" value="2"/>
</dbReference>
<name>A0A927CKW6_9BACL</name>
<sequence length="257" mass="28637">MEAIQSPIQQAVGSVFVHVTDVRRSAEWYGMVMGLPLLEERLNGGPVYWLALEGGTGLILDDNRNNASDAKQALYSYKTDDIEEAYRFLSQLGAELPSPIERPHPGLAYFRFADPDGNALMVTESDYDSPVVQPLAHAPSPIMNKIASVFLNVTDMNRAIKFHSEVLGLLYREVEANESVYVLPMKSGSGVLLDDNRYRQGDSYKTLFMFAARDVEGARAYLQRNGVEIFTDIERHGDMAFFTVKDPDGNVVMVCSE</sequence>
<reference evidence="2" key="1">
    <citation type="submission" date="2020-09" db="EMBL/GenBank/DDBJ databases">
        <title>A novel bacterium of genus Paenibacillus, isolated from South China Sea.</title>
        <authorList>
            <person name="Huang H."/>
            <person name="Mo K."/>
            <person name="Hu Y."/>
        </authorList>
    </citation>
    <scope>NUCLEOTIDE SEQUENCE</scope>
    <source>
        <strain evidence="2">IB182493</strain>
    </source>
</reference>